<evidence type="ECO:0000313" key="4">
    <source>
        <dbReference type="EMBL" id="AYB46549.1"/>
    </source>
</evidence>
<name>A0A385TRX3_PAELA</name>
<keyword evidence="5" id="KW-1185">Reference proteome</keyword>
<dbReference type="EMBL" id="CP032412">
    <property type="protein sequence ID" value="AYB46549.1"/>
    <property type="molecule type" value="Genomic_DNA"/>
</dbReference>
<evidence type="ECO:0000313" key="5">
    <source>
        <dbReference type="Proteomes" id="UP000266552"/>
    </source>
</evidence>
<keyword evidence="1" id="KW-0863">Zinc-finger</keyword>
<accession>A0A385TRX3</accession>
<dbReference type="AlphaFoldDB" id="A0A385TRX3"/>
<evidence type="ECO:0000256" key="1">
    <source>
        <dbReference type="PROSITE-ProRule" id="PRU00325"/>
    </source>
</evidence>
<dbReference type="GO" id="GO:0008270">
    <property type="term" value="F:zinc ion binding"/>
    <property type="evidence" value="ECO:0007669"/>
    <property type="project" value="UniProtKB-KW"/>
</dbReference>
<dbReference type="KEGG" id="plw:D5F53_26005"/>
<feature type="domain" description="SWIM-type" evidence="3">
    <location>
        <begin position="77"/>
        <end position="110"/>
    </location>
</feature>
<dbReference type="Proteomes" id="UP000266552">
    <property type="component" value="Chromosome"/>
</dbReference>
<dbReference type="RefSeq" id="WP_119850123.1">
    <property type="nucleotide sequence ID" value="NZ_CP032412.1"/>
</dbReference>
<keyword evidence="1" id="KW-0862">Zinc</keyword>
<reference evidence="4 5" key="1">
    <citation type="submission" date="2018-09" db="EMBL/GenBank/DDBJ databases">
        <title>Genome Sequence of Paenibacillus lautus Strain E7593-69, Azo Dye-Degrading Bacteria, Isolated from Commercial Tattoo Inks.</title>
        <authorList>
            <person name="Nho S.W."/>
            <person name="Kim S.-J."/>
            <person name="Kweon O."/>
            <person name="Cerniglia C.E."/>
        </authorList>
    </citation>
    <scope>NUCLEOTIDE SEQUENCE [LARGE SCALE GENOMIC DNA]</scope>
    <source>
        <strain evidence="4 5">E7593-69</strain>
    </source>
</reference>
<keyword evidence="1" id="KW-0479">Metal-binding</keyword>
<evidence type="ECO:0000259" key="3">
    <source>
        <dbReference type="PROSITE" id="PS50966"/>
    </source>
</evidence>
<organism evidence="4 5">
    <name type="scientific">Paenibacillus lautus</name>
    <name type="common">Bacillus lautus</name>
    <dbReference type="NCBI Taxonomy" id="1401"/>
    <lineage>
        <taxon>Bacteria</taxon>
        <taxon>Bacillati</taxon>
        <taxon>Bacillota</taxon>
        <taxon>Bacilli</taxon>
        <taxon>Bacillales</taxon>
        <taxon>Paenibacillaceae</taxon>
        <taxon>Paenibacillus</taxon>
    </lineage>
</organism>
<evidence type="ECO:0000256" key="2">
    <source>
        <dbReference type="SAM" id="MobiDB-lite"/>
    </source>
</evidence>
<proteinExistence type="predicted"/>
<gene>
    <name evidence="4" type="ORF">D5F53_26005</name>
</gene>
<dbReference type="PROSITE" id="PS50966">
    <property type="entry name" value="ZF_SWIM"/>
    <property type="match status" value="1"/>
</dbReference>
<dbReference type="InterPro" id="IPR007527">
    <property type="entry name" value="Znf_SWIM"/>
</dbReference>
<sequence>METAGPAEGLRLEIEPGWLKGKADGDIESPETYEVSVQVEKLNPAAREAVLAYLEEDPQALYRLLAGQDAPWLDELAPSPLRGGELAAEARCTCGRADCAHAAALLAAAARRLAAEPLQQLTLLGLPREALLAGVFDAWAKAAPPAAGGSAAESAARAKEKGPSGPSPGEWVAEAAAEGRLHRPGPQLRELAVQLSPPPSADQLGPAGDWTGLLPGVRGASKALALIARGAAKQADQKRRSLKPPSP</sequence>
<feature type="region of interest" description="Disordered" evidence="2">
    <location>
        <begin position="150"/>
        <end position="210"/>
    </location>
</feature>
<protein>
    <recommendedName>
        <fullName evidence="3">SWIM-type domain-containing protein</fullName>
    </recommendedName>
</protein>